<keyword evidence="14" id="KW-1185">Reference proteome</keyword>
<evidence type="ECO:0000256" key="6">
    <source>
        <dbReference type="ARBA" id="ARBA00023155"/>
    </source>
</evidence>
<keyword evidence="5 9" id="KW-0238">DNA-binding</keyword>
<dbReference type="CDD" id="cd00086">
    <property type="entry name" value="homeodomain"/>
    <property type="match status" value="1"/>
</dbReference>
<feature type="DNA-binding region" description="Homeobox" evidence="9">
    <location>
        <begin position="119"/>
        <end position="178"/>
    </location>
</feature>
<keyword evidence="3" id="KW-0678">Repressor</keyword>
<evidence type="ECO:0000256" key="2">
    <source>
        <dbReference type="ARBA" id="ARBA00022473"/>
    </source>
</evidence>
<dbReference type="FunFam" id="1.10.10.60:FF:000450">
    <property type="entry name" value="Homeobox protein notochord"/>
    <property type="match status" value="1"/>
</dbReference>
<comment type="subcellular location">
    <subcellularLocation>
        <location evidence="1 9 10">Nucleus</location>
    </subcellularLocation>
</comment>
<keyword evidence="4" id="KW-0805">Transcription regulation</keyword>
<organism evidence="13 14">
    <name type="scientific">Armadillidium nasatum</name>
    <dbReference type="NCBI Taxonomy" id="96803"/>
    <lineage>
        <taxon>Eukaryota</taxon>
        <taxon>Metazoa</taxon>
        <taxon>Ecdysozoa</taxon>
        <taxon>Arthropoda</taxon>
        <taxon>Crustacea</taxon>
        <taxon>Multicrustacea</taxon>
        <taxon>Malacostraca</taxon>
        <taxon>Eumalacostraca</taxon>
        <taxon>Peracarida</taxon>
        <taxon>Isopoda</taxon>
        <taxon>Oniscidea</taxon>
        <taxon>Crinocheta</taxon>
        <taxon>Armadillidiidae</taxon>
        <taxon>Armadillidium</taxon>
    </lineage>
</organism>
<gene>
    <name evidence="13" type="primary">not2</name>
    <name evidence="13" type="ORF">Anas_02300</name>
</gene>
<comment type="caution">
    <text evidence="13">The sequence shown here is derived from an EMBL/GenBank/DDBJ whole genome shotgun (WGS) entry which is preliminary data.</text>
</comment>
<dbReference type="PANTHER" id="PTHR24339">
    <property type="entry name" value="HOMEOBOX PROTEIN EMX-RELATED"/>
    <property type="match status" value="1"/>
</dbReference>
<feature type="compositionally biased region" description="Polar residues" evidence="11">
    <location>
        <begin position="227"/>
        <end position="243"/>
    </location>
</feature>
<accession>A0A5N5TKE4</accession>
<evidence type="ECO:0000256" key="1">
    <source>
        <dbReference type="ARBA" id="ARBA00004123"/>
    </source>
</evidence>
<evidence type="ECO:0000256" key="5">
    <source>
        <dbReference type="ARBA" id="ARBA00023125"/>
    </source>
</evidence>
<dbReference type="GO" id="GO:0000978">
    <property type="term" value="F:RNA polymerase II cis-regulatory region sequence-specific DNA binding"/>
    <property type="evidence" value="ECO:0007669"/>
    <property type="project" value="TreeGrafter"/>
</dbReference>
<evidence type="ECO:0000256" key="8">
    <source>
        <dbReference type="ARBA" id="ARBA00023242"/>
    </source>
</evidence>
<dbReference type="Pfam" id="PF00046">
    <property type="entry name" value="Homeodomain"/>
    <property type="match status" value="1"/>
</dbReference>
<dbReference type="InterPro" id="IPR017970">
    <property type="entry name" value="Homeobox_CS"/>
</dbReference>
<dbReference type="InterPro" id="IPR001356">
    <property type="entry name" value="HD"/>
</dbReference>
<keyword evidence="7" id="KW-0804">Transcription</keyword>
<dbReference type="GO" id="GO:0005634">
    <property type="term" value="C:nucleus"/>
    <property type="evidence" value="ECO:0007669"/>
    <property type="project" value="UniProtKB-SubCell"/>
</dbReference>
<dbReference type="PROSITE" id="PS00027">
    <property type="entry name" value="HOMEOBOX_1"/>
    <property type="match status" value="1"/>
</dbReference>
<evidence type="ECO:0000259" key="12">
    <source>
        <dbReference type="PROSITE" id="PS50071"/>
    </source>
</evidence>
<dbReference type="AlphaFoldDB" id="A0A5N5TKE4"/>
<evidence type="ECO:0000313" key="13">
    <source>
        <dbReference type="EMBL" id="KAB7506616.1"/>
    </source>
</evidence>
<keyword evidence="6 9" id="KW-0371">Homeobox</keyword>
<dbReference type="PRINTS" id="PR00024">
    <property type="entry name" value="HOMEOBOX"/>
</dbReference>
<dbReference type="EMBL" id="SEYY01000724">
    <property type="protein sequence ID" value="KAB7506616.1"/>
    <property type="molecule type" value="Genomic_DNA"/>
</dbReference>
<dbReference type="InterPro" id="IPR020479">
    <property type="entry name" value="HD_metazoa"/>
</dbReference>
<feature type="compositionally biased region" description="Low complexity" evidence="11">
    <location>
        <begin position="244"/>
        <end position="256"/>
    </location>
</feature>
<dbReference type="InterPro" id="IPR050877">
    <property type="entry name" value="EMX-VAX-Noto_Homeobox_TFs"/>
</dbReference>
<dbReference type="GO" id="GO:0030182">
    <property type="term" value="P:neuron differentiation"/>
    <property type="evidence" value="ECO:0007669"/>
    <property type="project" value="TreeGrafter"/>
</dbReference>
<evidence type="ECO:0000256" key="4">
    <source>
        <dbReference type="ARBA" id="ARBA00023015"/>
    </source>
</evidence>
<feature type="compositionally biased region" description="Polar residues" evidence="11">
    <location>
        <begin position="102"/>
        <end position="111"/>
    </location>
</feature>
<proteinExistence type="predicted"/>
<dbReference type="SMART" id="SM00389">
    <property type="entry name" value="HOX"/>
    <property type="match status" value="1"/>
</dbReference>
<sequence length="296" mass="32758">MIHSGLPFFNPLLSVGGVAFPWALQTPTSPSSSPPSSPVSASRVSSFTIDAILGRRHHPQQHDSDNSSVVRSLNRRREERLARSAPYQTSTGINGPHHTSARENSNGITGTNVGAKAKAKRVRTIFTAEQLERLEAEFARQQYMVGPERLYLAAALQLTEAQVKVWFQNRRIKWRKAFMEQQHARLSHSPEEGTNESISLSPSPLRVTEDSSSDEPHHQPEDKNLEPASTLNSSITKMTSPLDTSLTRTVTTTATTPPSNSETLQQSLNSHLFNSSLNPSLQTRHFSEISELTCNK</sequence>
<protein>
    <submittedName>
        <fullName evidence="13">Homeobox protein not2</fullName>
    </submittedName>
</protein>
<dbReference type="GO" id="GO:0000981">
    <property type="term" value="F:DNA-binding transcription factor activity, RNA polymerase II-specific"/>
    <property type="evidence" value="ECO:0007669"/>
    <property type="project" value="InterPro"/>
</dbReference>
<evidence type="ECO:0000256" key="3">
    <source>
        <dbReference type="ARBA" id="ARBA00022491"/>
    </source>
</evidence>
<evidence type="ECO:0000256" key="10">
    <source>
        <dbReference type="RuleBase" id="RU000682"/>
    </source>
</evidence>
<evidence type="ECO:0000256" key="9">
    <source>
        <dbReference type="PROSITE-ProRule" id="PRU00108"/>
    </source>
</evidence>
<dbReference type="OrthoDB" id="6159439at2759"/>
<dbReference type="SUPFAM" id="SSF46689">
    <property type="entry name" value="Homeodomain-like"/>
    <property type="match status" value="1"/>
</dbReference>
<keyword evidence="2" id="KW-0217">Developmental protein</keyword>
<feature type="compositionally biased region" description="Basic and acidic residues" evidence="11">
    <location>
        <begin position="214"/>
        <end position="225"/>
    </location>
</feature>
<evidence type="ECO:0000313" key="14">
    <source>
        <dbReference type="Proteomes" id="UP000326759"/>
    </source>
</evidence>
<dbReference type="InterPro" id="IPR009057">
    <property type="entry name" value="Homeodomain-like_sf"/>
</dbReference>
<dbReference type="GO" id="GO:0007417">
    <property type="term" value="P:central nervous system development"/>
    <property type="evidence" value="ECO:0007669"/>
    <property type="project" value="TreeGrafter"/>
</dbReference>
<feature type="domain" description="Homeobox" evidence="12">
    <location>
        <begin position="117"/>
        <end position="177"/>
    </location>
</feature>
<feature type="region of interest" description="Disordered" evidence="11">
    <location>
        <begin position="185"/>
        <end position="264"/>
    </location>
</feature>
<keyword evidence="8 9" id="KW-0539">Nucleus</keyword>
<dbReference type="Gene3D" id="1.10.10.60">
    <property type="entry name" value="Homeodomain-like"/>
    <property type="match status" value="1"/>
</dbReference>
<reference evidence="13 14" key="1">
    <citation type="journal article" date="2019" name="PLoS Biol.">
        <title>Sex chromosomes control vertical transmission of feminizing Wolbachia symbionts in an isopod.</title>
        <authorList>
            <person name="Becking T."/>
            <person name="Chebbi M.A."/>
            <person name="Giraud I."/>
            <person name="Moumen B."/>
            <person name="Laverre T."/>
            <person name="Caubet Y."/>
            <person name="Peccoud J."/>
            <person name="Gilbert C."/>
            <person name="Cordaux R."/>
        </authorList>
    </citation>
    <scope>NUCLEOTIDE SEQUENCE [LARGE SCALE GENOMIC DNA]</scope>
    <source>
        <strain evidence="13">ANa2</strain>
        <tissue evidence="13">Whole body excluding digestive tract and cuticle</tissue>
    </source>
</reference>
<name>A0A5N5TKE4_9CRUS</name>
<feature type="region of interest" description="Disordered" evidence="11">
    <location>
        <begin position="55"/>
        <end position="111"/>
    </location>
</feature>
<dbReference type="PANTHER" id="PTHR24339:SF67">
    <property type="entry name" value="GNOT1 HOMEODOMAIN PROTEIN-RELATED"/>
    <property type="match status" value="1"/>
</dbReference>
<evidence type="ECO:0000256" key="7">
    <source>
        <dbReference type="ARBA" id="ARBA00023163"/>
    </source>
</evidence>
<evidence type="ECO:0000256" key="11">
    <source>
        <dbReference type="SAM" id="MobiDB-lite"/>
    </source>
</evidence>
<dbReference type="PROSITE" id="PS50071">
    <property type="entry name" value="HOMEOBOX_2"/>
    <property type="match status" value="1"/>
</dbReference>
<dbReference type="Proteomes" id="UP000326759">
    <property type="component" value="Unassembled WGS sequence"/>
</dbReference>